<proteinExistence type="predicted"/>
<feature type="chain" id="PRO_5016459334" description="Type IX secretion system membrane protein PorP/SprF" evidence="1">
    <location>
        <begin position="27"/>
        <end position="334"/>
    </location>
</feature>
<organism evidence="2 3">
    <name type="scientific">Arcticibacterium luteifluviistationis</name>
    <dbReference type="NCBI Taxonomy" id="1784714"/>
    <lineage>
        <taxon>Bacteria</taxon>
        <taxon>Pseudomonadati</taxon>
        <taxon>Bacteroidota</taxon>
        <taxon>Cytophagia</taxon>
        <taxon>Cytophagales</taxon>
        <taxon>Leadbetterellaceae</taxon>
        <taxon>Arcticibacterium</taxon>
    </lineage>
</organism>
<evidence type="ECO:0008006" key="4">
    <source>
        <dbReference type="Google" id="ProtNLM"/>
    </source>
</evidence>
<sequence length="334" mass="36849">MRGLKLFTGKVALLLVGILSALQSNAQQEVMYSQYMFNTLAINPSYAGSRDVLSLTALGRYQWIGVNGSPTTYSFTLDMPFKNEKMGLGLMAYTDAIGVSRTTGINIPYAYRVKVGSKTTLALGVQLGLDYVSNNLSSVANVASGDNVFDGSNDVNKMFPNAGLGLFLSTDRGYIGISVPKIIENELSSYVQNGETYQSKQQRHYFMMMGFVLGKGNVKIKPSTMLRYTKGSPLGIDGNVNFWFRDKIAVGFSARKSQATLSGQDVMDALVGIFELQLTPQLRLGYSYDYNMTSLNNESSGDFKNRLTGTPTHEGLLRYEFGYSKNKILTPRYF</sequence>
<dbReference type="AlphaFoldDB" id="A0A2Z4GAK0"/>
<evidence type="ECO:0000313" key="3">
    <source>
        <dbReference type="Proteomes" id="UP000249873"/>
    </source>
</evidence>
<gene>
    <name evidence="2" type="ORF">DJ013_08185</name>
</gene>
<dbReference type="NCBIfam" id="TIGR03519">
    <property type="entry name" value="T9SS_PorP_fam"/>
    <property type="match status" value="1"/>
</dbReference>
<dbReference type="Proteomes" id="UP000249873">
    <property type="component" value="Chromosome"/>
</dbReference>
<protein>
    <recommendedName>
        <fullName evidence="4">Type IX secretion system membrane protein PorP/SprF</fullName>
    </recommendedName>
</protein>
<reference evidence="2 3" key="1">
    <citation type="submission" date="2018-05" db="EMBL/GenBank/DDBJ databases">
        <title>Complete genome sequence of Arcticibacterium luteifluviistationis SM1504T, a cytophagaceae bacterium isolated from Arctic surface seawater.</title>
        <authorList>
            <person name="Li Y."/>
            <person name="Qin Q.-L."/>
        </authorList>
    </citation>
    <scope>NUCLEOTIDE SEQUENCE [LARGE SCALE GENOMIC DNA]</scope>
    <source>
        <strain evidence="2 3">SM1504</strain>
    </source>
</reference>
<keyword evidence="1" id="KW-0732">Signal</keyword>
<dbReference type="Pfam" id="PF11751">
    <property type="entry name" value="PorP_SprF"/>
    <property type="match status" value="1"/>
</dbReference>
<evidence type="ECO:0000256" key="1">
    <source>
        <dbReference type="SAM" id="SignalP"/>
    </source>
</evidence>
<dbReference type="RefSeq" id="WP_111371253.1">
    <property type="nucleotide sequence ID" value="NZ_CP029480.1"/>
</dbReference>
<feature type="signal peptide" evidence="1">
    <location>
        <begin position="1"/>
        <end position="26"/>
    </location>
</feature>
<dbReference type="KEGG" id="als:DJ013_08185"/>
<dbReference type="OrthoDB" id="1114455at2"/>
<name>A0A2Z4GAK0_9BACT</name>
<accession>A0A2Z4GAK0</accession>
<keyword evidence="3" id="KW-1185">Reference proteome</keyword>
<dbReference type="EMBL" id="CP029480">
    <property type="protein sequence ID" value="AWV98151.1"/>
    <property type="molecule type" value="Genomic_DNA"/>
</dbReference>
<dbReference type="InterPro" id="IPR019861">
    <property type="entry name" value="PorP/SprF_Bacteroidetes"/>
</dbReference>
<evidence type="ECO:0000313" key="2">
    <source>
        <dbReference type="EMBL" id="AWV98151.1"/>
    </source>
</evidence>